<name>A0A139MW76_9STRE</name>
<dbReference type="SUPFAM" id="SSF54593">
    <property type="entry name" value="Glyoxalase/Bleomycin resistance protein/Dihydroxybiphenyl dioxygenase"/>
    <property type="match status" value="1"/>
</dbReference>
<dbReference type="InterPro" id="IPR037523">
    <property type="entry name" value="VOC_core"/>
</dbReference>
<feature type="domain" description="VOC" evidence="1">
    <location>
        <begin position="3"/>
        <end position="124"/>
    </location>
</feature>
<reference evidence="2 3" key="1">
    <citation type="submission" date="2016-01" db="EMBL/GenBank/DDBJ databases">
        <title>Highly variable Streptococcus oralis are common among viridans streptococci isolated from primates.</title>
        <authorList>
            <person name="Denapaite D."/>
            <person name="Rieger M."/>
            <person name="Koendgen S."/>
            <person name="Brueckner R."/>
            <person name="Ochigava I."/>
            <person name="Kappeler P."/>
            <person name="Maetz-Rensing K."/>
            <person name="Leendertz F."/>
            <person name="Hakenbeck R."/>
        </authorList>
    </citation>
    <scope>NUCLEOTIDE SEQUENCE [LARGE SCALE GENOMIC DNA]</scope>
    <source>
        <strain evidence="2 3">DD02</strain>
    </source>
</reference>
<dbReference type="RefSeq" id="WP_231088028.1">
    <property type="nucleotide sequence ID" value="NZ_KQ968747.1"/>
</dbReference>
<dbReference type="EMBL" id="LQOF01000275">
    <property type="protein sequence ID" value="KXT68026.1"/>
    <property type="molecule type" value="Genomic_DNA"/>
</dbReference>
<sequence>MKSISQIMLYVEDTEKCATFWVEKIGFTLKQTMLGPDETTAFVLVPQADSETAIVLLNKKAVAEYSPEVNLETPSLMFSCDDVKQSRENLTRLGVVVGDIVQIGNVLTCNFCDPEGHYFAFSESK</sequence>
<dbReference type="PANTHER" id="PTHR36437">
    <property type="entry name" value="GLYOXALASE/BLEOMYCIN RESISTANCE PROTEIN/DIOXYGENASE"/>
    <property type="match status" value="1"/>
</dbReference>
<comment type="caution">
    <text evidence="2">The sequence shown here is derived from an EMBL/GenBank/DDBJ whole genome shotgun (WGS) entry which is preliminary data.</text>
</comment>
<proteinExistence type="predicted"/>
<protein>
    <submittedName>
        <fullName evidence="2">Lactoylglutathione lyase or related lyase</fullName>
    </submittedName>
</protein>
<gene>
    <name evidence="2" type="ORF">SGADD02_01197</name>
</gene>
<dbReference type="AlphaFoldDB" id="A0A139MW76"/>
<dbReference type="Proteomes" id="UP000070198">
    <property type="component" value="Unassembled WGS sequence"/>
</dbReference>
<evidence type="ECO:0000313" key="2">
    <source>
        <dbReference type="EMBL" id="KXT68026.1"/>
    </source>
</evidence>
<dbReference type="GO" id="GO:0016829">
    <property type="term" value="F:lyase activity"/>
    <property type="evidence" value="ECO:0007669"/>
    <property type="project" value="UniProtKB-KW"/>
</dbReference>
<dbReference type="PANTHER" id="PTHR36437:SF2">
    <property type="entry name" value="GLYOXALASE_BLEOMYCIN RESISTANCE PROTEIN_DIOXYGENASE"/>
    <property type="match status" value="1"/>
</dbReference>
<dbReference type="PATRIC" id="fig|315405.11.peg.1430"/>
<dbReference type="InterPro" id="IPR004360">
    <property type="entry name" value="Glyas_Fos-R_dOase_dom"/>
</dbReference>
<dbReference type="InterPro" id="IPR029068">
    <property type="entry name" value="Glyas_Bleomycin-R_OHBP_Dase"/>
</dbReference>
<dbReference type="Gene3D" id="3.10.180.10">
    <property type="entry name" value="2,3-Dihydroxybiphenyl 1,2-Dioxygenase, domain 1"/>
    <property type="match status" value="1"/>
</dbReference>
<organism evidence="2 3">
    <name type="scientific">Streptococcus gallolyticus</name>
    <dbReference type="NCBI Taxonomy" id="315405"/>
    <lineage>
        <taxon>Bacteria</taxon>
        <taxon>Bacillati</taxon>
        <taxon>Bacillota</taxon>
        <taxon>Bacilli</taxon>
        <taxon>Lactobacillales</taxon>
        <taxon>Streptococcaceae</taxon>
        <taxon>Streptococcus</taxon>
    </lineage>
</organism>
<evidence type="ECO:0000259" key="1">
    <source>
        <dbReference type="PROSITE" id="PS51819"/>
    </source>
</evidence>
<keyword evidence="2" id="KW-0456">Lyase</keyword>
<dbReference type="PROSITE" id="PS51819">
    <property type="entry name" value="VOC"/>
    <property type="match status" value="1"/>
</dbReference>
<evidence type="ECO:0000313" key="3">
    <source>
        <dbReference type="Proteomes" id="UP000070198"/>
    </source>
</evidence>
<accession>A0A139MW76</accession>
<dbReference type="Pfam" id="PF00903">
    <property type="entry name" value="Glyoxalase"/>
    <property type="match status" value="1"/>
</dbReference>